<keyword evidence="2" id="KW-1185">Reference proteome</keyword>
<evidence type="ECO:0000313" key="1">
    <source>
        <dbReference type="EMBL" id="QOJ78583.1"/>
    </source>
</evidence>
<dbReference type="GeneID" id="59149719"/>
<dbReference type="KEGG" id="thel:IG193_07445"/>
<evidence type="ECO:0000313" key="2">
    <source>
        <dbReference type="Proteomes" id="UP000594121"/>
    </source>
</evidence>
<sequence length="123" mass="14162">MSADRTFEIEGVKFTILEGFRDLHRVLSSQPPNARWDVLVLDRYMTAEIVSLGNRVRVALYAEVETEKTPESMPADQDIDFEVEPGKVKLRFLGDYTFQGRTTVIAIINRINKFREVLSRILT</sequence>
<reference evidence="1 2" key="1">
    <citation type="submission" date="2020-10" db="EMBL/GenBank/DDBJ databases">
        <title>Thermofilum lucidum 3507LT sp. nov. a novel member of Thermofilaceae family isolated from Chile hot spring, and proposal of description order Thermofilales.</title>
        <authorList>
            <person name="Zayulina K.S."/>
            <person name="Elcheninov A.G."/>
            <person name="Toshchakov S.V."/>
            <person name="Kublanov I.V."/>
        </authorList>
    </citation>
    <scope>NUCLEOTIDE SEQUENCE [LARGE SCALE GENOMIC DNA]</scope>
    <source>
        <strain evidence="1 2">3507LT</strain>
    </source>
</reference>
<accession>A0A7L9FHU8</accession>
<dbReference type="Proteomes" id="UP000594121">
    <property type="component" value="Chromosome"/>
</dbReference>
<organism evidence="1 2">
    <name type="scientific">Infirmifilum lucidum</name>
    <dbReference type="NCBI Taxonomy" id="2776706"/>
    <lineage>
        <taxon>Archaea</taxon>
        <taxon>Thermoproteota</taxon>
        <taxon>Thermoprotei</taxon>
        <taxon>Thermofilales</taxon>
        <taxon>Thermofilaceae</taxon>
        <taxon>Infirmifilum</taxon>
    </lineage>
</organism>
<dbReference type="InParanoid" id="A0A7L9FHU8"/>
<dbReference type="AlphaFoldDB" id="A0A7L9FHU8"/>
<dbReference type="RefSeq" id="WP_192818555.1">
    <property type="nucleotide sequence ID" value="NZ_CP062310.1"/>
</dbReference>
<protein>
    <submittedName>
        <fullName evidence="1">Uncharacterized protein</fullName>
    </submittedName>
</protein>
<name>A0A7L9FHU8_9CREN</name>
<dbReference type="EMBL" id="CP062310">
    <property type="protein sequence ID" value="QOJ78583.1"/>
    <property type="molecule type" value="Genomic_DNA"/>
</dbReference>
<gene>
    <name evidence="1" type="ORF">IG193_07445</name>
</gene>
<proteinExistence type="predicted"/>